<dbReference type="CDD" id="cd00161">
    <property type="entry name" value="beta-trefoil_Ricin-like"/>
    <property type="match status" value="1"/>
</dbReference>
<evidence type="ECO:0000259" key="2">
    <source>
        <dbReference type="SMART" id="SM00458"/>
    </source>
</evidence>
<evidence type="ECO:0000313" key="3">
    <source>
        <dbReference type="EMBL" id="GHJ26633.1"/>
    </source>
</evidence>
<feature type="chain" id="PRO_5045983858" description="Ricin B lectin domain-containing protein" evidence="1">
    <location>
        <begin position="29"/>
        <end position="181"/>
    </location>
</feature>
<feature type="signal peptide" evidence="1">
    <location>
        <begin position="1"/>
        <end position="28"/>
    </location>
</feature>
<protein>
    <recommendedName>
        <fullName evidence="2">Ricin B lectin domain-containing protein</fullName>
    </recommendedName>
</protein>
<feature type="domain" description="Ricin B lectin" evidence="2">
    <location>
        <begin position="41"/>
        <end position="179"/>
    </location>
</feature>
<keyword evidence="1" id="KW-0732">Signal</keyword>
<evidence type="ECO:0000313" key="4">
    <source>
        <dbReference type="Proteomes" id="UP001054854"/>
    </source>
</evidence>
<keyword evidence="4" id="KW-1185">Reference proteome</keyword>
<dbReference type="Gene3D" id="2.80.10.50">
    <property type="match status" value="2"/>
</dbReference>
<organism evidence="3 4">
    <name type="scientific">Streptomyces hygroscopicus</name>
    <dbReference type="NCBI Taxonomy" id="1912"/>
    <lineage>
        <taxon>Bacteria</taxon>
        <taxon>Bacillati</taxon>
        <taxon>Actinomycetota</taxon>
        <taxon>Actinomycetes</taxon>
        <taxon>Kitasatosporales</taxon>
        <taxon>Streptomycetaceae</taxon>
        <taxon>Streptomyces</taxon>
        <taxon>Streptomyces violaceusniger group</taxon>
    </lineage>
</organism>
<reference evidence="3" key="1">
    <citation type="submission" date="2024-05" db="EMBL/GenBank/DDBJ databases">
        <title>Whole genome shotgun sequence of Streptomyces hygroscopicus NBRC 113678.</title>
        <authorList>
            <person name="Komaki H."/>
            <person name="Tamura T."/>
        </authorList>
    </citation>
    <scope>NUCLEOTIDE SEQUENCE</scope>
    <source>
        <strain evidence="3">N11-34</strain>
    </source>
</reference>
<dbReference type="Pfam" id="PF00652">
    <property type="entry name" value="Ricin_B_lectin"/>
    <property type="match status" value="1"/>
</dbReference>
<dbReference type="RefSeq" id="WP_060950367.1">
    <property type="nucleotide sequence ID" value="NZ_BBON01000121.1"/>
</dbReference>
<sequence length="181" mass="19114">MSLVRQAALGGTLLALALTGLAVTPAGAAAPGGPATRAAGQTVILHTVNDPNLVADLAYGSSTDGTPVTLYPEHGGTNQQWEVVPVQGNWFQLRNKASGTCLVNGYHSVDNGHQLAGYGCNPGYEDQLWARVGVENSDQFTLVNKYSGKCMDQTLNGTALTQLTQWDCHGESQQRWTATTV</sequence>
<dbReference type="SMART" id="SM00458">
    <property type="entry name" value="RICIN"/>
    <property type="match status" value="1"/>
</dbReference>
<dbReference type="EMBL" id="BNEK01000002">
    <property type="protein sequence ID" value="GHJ26633.1"/>
    <property type="molecule type" value="Genomic_DNA"/>
</dbReference>
<dbReference type="SUPFAM" id="SSF50370">
    <property type="entry name" value="Ricin B-like lectins"/>
    <property type="match status" value="1"/>
</dbReference>
<proteinExistence type="predicted"/>
<comment type="caution">
    <text evidence="3">The sequence shown here is derived from an EMBL/GenBank/DDBJ whole genome shotgun (WGS) entry which is preliminary data.</text>
</comment>
<dbReference type="InterPro" id="IPR000772">
    <property type="entry name" value="Ricin_B_lectin"/>
</dbReference>
<name>A0ABQ3TUH1_STRHY</name>
<gene>
    <name evidence="3" type="ORF">TPA0910_10660</name>
</gene>
<dbReference type="InterPro" id="IPR035992">
    <property type="entry name" value="Ricin_B-like_lectins"/>
</dbReference>
<dbReference type="PROSITE" id="PS50231">
    <property type="entry name" value="RICIN_B_LECTIN"/>
    <property type="match status" value="1"/>
</dbReference>
<accession>A0ABQ3TUH1</accession>
<evidence type="ECO:0000256" key="1">
    <source>
        <dbReference type="SAM" id="SignalP"/>
    </source>
</evidence>
<dbReference type="Proteomes" id="UP001054854">
    <property type="component" value="Unassembled WGS sequence"/>
</dbReference>